<proteinExistence type="predicted"/>
<keyword evidence="1" id="KW-0614">Plasmid</keyword>
<organism evidence="1 2">
    <name type="scientific">Leptolyngbya boryana NIES-2135</name>
    <dbReference type="NCBI Taxonomy" id="1973484"/>
    <lineage>
        <taxon>Bacteria</taxon>
        <taxon>Bacillati</taxon>
        <taxon>Cyanobacteriota</taxon>
        <taxon>Cyanophyceae</taxon>
        <taxon>Leptolyngbyales</taxon>
        <taxon>Leptolyngbyaceae</taxon>
        <taxon>Leptolyngbya group</taxon>
        <taxon>Leptolyngbya</taxon>
    </lineage>
</organism>
<dbReference type="AlphaFoldDB" id="A0A1Z4JR65"/>
<protein>
    <submittedName>
        <fullName evidence="1">Uncharacterized protein</fullName>
    </submittedName>
</protein>
<dbReference type="Proteomes" id="UP000217895">
    <property type="component" value="Plasmid Plasmid1 dna"/>
</dbReference>
<reference evidence="1 2" key="1">
    <citation type="submission" date="2017-06" db="EMBL/GenBank/DDBJ databases">
        <title>Genome sequencing of cyanobaciteial culture collection at National Institute for Environmental Studies (NIES).</title>
        <authorList>
            <person name="Hirose Y."/>
            <person name="Shimura Y."/>
            <person name="Fujisawa T."/>
            <person name="Nakamura Y."/>
            <person name="Kawachi M."/>
        </authorList>
    </citation>
    <scope>NUCLEOTIDE SEQUENCE [LARGE SCALE GENOMIC DNA]</scope>
    <source>
        <strain evidence="1 2">NIES-2135</strain>
        <plasmid evidence="2">Plasmid Plasmid1 dna</plasmid>
    </source>
</reference>
<evidence type="ECO:0000313" key="2">
    <source>
        <dbReference type="Proteomes" id="UP000217895"/>
    </source>
</evidence>
<sequence>MIAAGDIANAAPVQTREGAIDWQTDLFLHKVNPELNGRKLRLSDTSYIREWNAIRQAVNQEMKPNITECAGDQYWELYSYDGINGLPSGRRPASSFDRIADAIFYSRHPELAGRSLSSSNSALAREWSQIRQAIMIEQPCS</sequence>
<keyword evidence="2" id="KW-1185">Reference proteome</keyword>
<geneLocation type="plasmid" evidence="1">
    <name>plasmid1</name>
</geneLocation>
<evidence type="ECO:0000313" key="1">
    <source>
        <dbReference type="EMBL" id="BAY59153.1"/>
    </source>
</evidence>
<dbReference type="EMBL" id="AP018204">
    <property type="protein sequence ID" value="BAY59153.1"/>
    <property type="molecule type" value="Genomic_DNA"/>
</dbReference>
<accession>A0A1Z4JR65</accession>
<name>A0A1Z4JR65_LEPBY</name>
<gene>
    <name evidence="1" type="ORF">NIES2135_60300</name>
</gene>